<accession>A0A1G9USC1</accession>
<dbReference type="AlphaFoldDB" id="A0A1G9USC1"/>
<organism evidence="10 11">
    <name type="scientific">Acetanaerobacterium elongatum</name>
    <dbReference type="NCBI Taxonomy" id="258515"/>
    <lineage>
        <taxon>Bacteria</taxon>
        <taxon>Bacillati</taxon>
        <taxon>Bacillota</taxon>
        <taxon>Clostridia</taxon>
        <taxon>Eubacteriales</taxon>
        <taxon>Oscillospiraceae</taxon>
        <taxon>Acetanaerobacterium</taxon>
    </lineage>
</organism>
<keyword evidence="8" id="KW-0902">Two-component regulatory system</keyword>
<dbReference type="InterPro" id="IPR004358">
    <property type="entry name" value="Sig_transdc_His_kin-like_C"/>
</dbReference>
<dbReference type="RefSeq" id="WP_092637622.1">
    <property type="nucleotide sequence ID" value="NZ_FNID01000002.1"/>
</dbReference>
<keyword evidence="5" id="KW-0547">Nucleotide-binding</keyword>
<evidence type="ECO:0000256" key="8">
    <source>
        <dbReference type="ARBA" id="ARBA00023012"/>
    </source>
</evidence>
<evidence type="ECO:0000256" key="5">
    <source>
        <dbReference type="ARBA" id="ARBA00022741"/>
    </source>
</evidence>
<comment type="catalytic activity">
    <reaction evidence="1">
        <text>ATP + protein L-histidine = ADP + protein N-phospho-L-histidine.</text>
        <dbReference type="EC" id="2.7.13.3"/>
    </reaction>
</comment>
<evidence type="ECO:0000256" key="6">
    <source>
        <dbReference type="ARBA" id="ARBA00022777"/>
    </source>
</evidence>
<dbReference type="Pfam" id="PF02518">
    <property type="entry name" value="HATPase_c"/>
    <property type="match status" value="1"/>
</dbReference>
<dbReference type="PANTHER" id="PTHR43065:SF10">
    <property type="entry name" value="PEROXIDE STRESS-ACTIVATED HISTIDINE KINASE MAK3"/>
    <property type="match status" value="1"/>
</dbReference>
<keyword evidence="3" id="KW-0597">Phosphoprotein</keyword>
<dbReference type="CDD" id="cd00075">
    <property type="entry name" value="HATPase"/>
    <property type="match status" value="1"/>
</dbReference>
<dbReference type="OrthoDB" id="9797586at2"/>
<dbReference type="InterPro" id="IPR003594">
    <property type="entry name" value="HATPase_dom"/>
</dbReference>
<evidence type="ECO:0000256" key="3">
    <source>
        <dbReference type="ARBA" id="ARBA00022553"/>
    </source>
</evidence>
<dbReference type="SMART" id="SM00387">
    <property type="entry name" value="HATPase_c"/>
    <property type="match status" value="1"/>
</dbReference>
<dbReference type="GO" id="GO:0004673">
    <property type="term" value="F:protein histidine kinase activity"/>
    <property type="evidence" value="ECO:0007669"/>
    <property type="project" value="UniProtKB-EC"/>
</dbReference>
<dbReference type="SUPFAM" id="SSF55874">
    <property type="entry name" value="ATPase domain of HSP90 chaperone/DNA topoisomerase II/histidine kinase"/>
    <property type="match status" value="1"/>
</dbReference>
<dbReference type="EC" id="2.7.13.3" evidence="2"/>
<dbReference type="EMBL" id="FNID01000002">
    <property type="protein sequence ID" value="SDM62495.1"/>
    <property type="molecule type" value="Genomic_DNA"/>
</dbReference>
<dbReference type="Gene3D" id="3.30.565.10">
    <property type="entry name" value="Histidine kinase-like ATPase, C-terminal domain"/>
    <property type="match status" value="1"/>
</dbReference>
<dbReference type="STRING" id="258515.SAMN05192585_102100"/>
<evidence type="ECO:0000313" key="11">
    <source>
        <dbReference type="Proteomes" id="UP000199182"/>
    </source>
</evidence>
<dbReference type="InterPro" id="IPR005467">
    <property type="entry name" value="His_kinase_dom"/>
</dbReference>
<evidence type="ECO:0000256" key="2">
    <source>
        <dbReference type="ARBA" id="ARBA00012438"/>
    </source>
</evidence>
<dbReference type="PROSITE" id="PS50109">
    <property type="entry name" value="HIS_KIN"/>
    <property type="match status" value="1"/>
</dbReference>
<keyword evidence="4" id="KW-0808">Transferase</keyword>
<name>A0A1G9USC1_9FIRM</name>
<dbReference type="PRINTS" id="PR00344">
    <property type="entry name" value="BCTRLSENSOR"/>
</dbReference>
<evidence type="ECO:0000256" key="4">
    <source>
        <dbReference type="ARBA" id="ARBA00022679"/>
    </source>
</evidence>
<keyword evidence="11" id="KW-1185">Reference proteome</keyword>
<evidence type="ECO:0000256" key="7">
    <source>
        <dbReference type="ARBA" id="ARBA00022840"/>
    </source>
</evidence>
<dbReference type="Proteomes" id="UP000199182">
    <property type="component" value="Unassembled WGS sequence"/>
</dbReference>
<dbReference type="InterPro" id="IPR036890">
    <property type="entry name" value="HATPase_C_sf"/>
</dbReference>
<keyword evidence="7" id="KW-0067">ATP-binding</keyword>
<gene>
    <name evidence="10" type="ORF">SAMN05192585_102100</name>
</gene>
<evidence type="ECO:0000313" key="10">
    <source>
        <dbReference type="EMBL" id="SDM62495.1"/>
    </source>
</evidence>
<protein>
    <recommendedName>
        <fullName evidence="2">histidine kinase</fullName>
        <ecNumber evidence="2">2.7.13.3</ecNumber>
    </recommendedName>
</protein>
<dbReference type="PANTHER" id="PTHR43065">
    <property type="entry name" value="SENSOR HISTIDINE KINASE"/>
    <property type="match status" value="1"/>
</dbReference>
<sequence length="180" mass="19695">MQELSLNILDIVQNSVKAKASLITIRVIEDIHADTLTITIADNGCGMSEETAKAAVDPFYTTRTTRKVGLGLPFIKMAAEMTGGSFSIQSAIGVGTTVTAVFGLRHIDRMPLGDMCSTMLTLVSGSPQIDFVYTHLNAEQDFIMDTRQFKEILGDVPLNAPEILNFIKDYISENDFPFVV</sequence>
<dbReference type="GO" id="GO:0005524">
    <property type="term" value="F:ATP binding"/>
    <property type="evidence" value="ECO:0007669"/>
    <property type="project" value="UniProtKB-KW"/>
</dbReference>
<keyword evidence="6 10" id="KW-0418">Kinase</keyword>
<dbReference type="GO" id="GO:0000160">
    <property type="term" value="P:phosphorelay signal transduction system"/>
    <property type="evidence" value="ECO:0007669"/>
    <property type="project" value="UniProtKB-KW"/>
</dbReference>
<evidence type="ECO:0000256" key="1">
    <source>
        <dbReference type="ARBA" id="ARBA00000085"/>
    </source>
</evidence>
<reference evidence="10 11" key="1">
    <citation type="submission" date="2016-10" db="EMBL/GenBank/DDBJ databases">
        <authorList>
            <person name="de Groot N.N."/>
        </authorList>
    </citation>
    <scope>NUCLEOTIDE SEQUENCE [LARGE SCALE GENOMIC DNA]</scope>
    <source>
        <strain evidence="10 11">CGMCC 1.5012</strain>
    </source>
</reference>
<evidence type="ECO:0000259" key="9">
    <source>
        <dbReference type="PROSITE" id="PS50109"/>
    </source>
</evidence>
<proteinExistence type="predicted"/>
<feature type="domain" description="Histidine kinase" evidence="9">
    <location>
        <begin position="1"/>
        <end position="106"/>
    </location>
</feature>